<dbReference type="InParanoid" id="G0MMZ4"/>
<dbReference type="STRING" id="135651.G0MMZ4"/>
<sequence length="578" mass="63581">MSQFPLLFLLLLLIPATQSVISYRFTFKENNLNNFFQVYLLDVGIDITFTDDDYAHFSTTVFNVTPLHFSMWINGVNCGIINLSCKFKIQPNQLLNIVMYKIDMQSNLISFLYRGGTQSPDIFINGCSKTMNALSCAYGSQYSTDTRGNSYTDSICVCRAIVANCLLVSNDTCISNRPFWNYNPSEDTTTQEPTTTRLITTVPITTTKGSTTREPTTVPTTTKKVFTTKGFTTVPTTTITTTTTSPTTVATTTVPRTTVLTTTTLATTTTITTTTTVTTPTTPTTATSTTSSPTTTVTNSTKSPSTSTTTPSPPPPTTTTTPDMFVPTLKNLSDSGVGPNNVSTVLNETLVYSKIGPDLNATQVMEISTILINAANVPGLKAENSMAILQNLDNMLYVNPSTMYQSGNSAQRVLDCLGTMVDNTMDPRIEYLDGTNLGFSSKKIDCSKLGQDDGLLDLGNRFELINSTDSLGKWHSIVVPSYTGTNLPISSGKAETYTPPPRFAMDAGFFRSFWVDTVGAEGEGLEMNVTSRELENKGSYVIDQSCAKKKFRKNRKKKFFFENYFFRKFFFEISVFFQ</sequence>
<name>G0MMZ4_CAEBE</name>
<proteinExistence type="predicted"/>
<keyword evidence="2" id="KW-0732">Signal</keyword>
<feature type="compositionally biased region" description="Low complexity" evidence="1">
    <location>
        <begin position="274"/>
        <end position="310"/>
    </location>
</feature>
<dbReference type="OMA" id="WINGVNC"/>
<dbReference type="HOGENOM" id="CLU_471918_0_0_1"/>
<keyword evidence="4" id="KW-1185">Reference proteome</keyword>
<dbReference type="eggNOG" id="ENOG502S47R">
    <property type="taxonomic scope" value="Eukaryota"/>
</dbReference>
<feature type="signal peptide" evidence="2">
    <location>
        <begin position="1"/>
        <end position="19"/>
    </location>
</feature>
<protein>
    <submittedName>
        <fullName evidence="3">Uncharacterized protein</fullName>
    </submittedName>
</protein>
<dbReference type="EMBL" id="GL379803">
    <property type="protein sequence ID" value="EGT38234.1"/>
    <property type="molecule type" value="Genomic_DNA"/>
</dbReference>
<evidence type="ECO:0000256" key="1">
    <source>
        <dbReference type="SAM" id="MobiDB-lite"/>
    </source>
</evidence>
<evidence type="ECO:0000313" key="3">
    <source>
        <dbReference type="EMBL" id="EGT38234.1"/>
    </source>
</evidence>
<feature type="chain" id="PRO_5003403755" evidence="2">
    <location>
        <begin position="20"/>
        <end position="578"/>
    </location>
</feature>
<feature type="region of interest" description="Disordered" evidence="1">
    <location>
        <begin position="274"/>
        <end position="337"/>
    </location>
</feature>
<reference evidence="4" key="1">
    <citation type="submission" date="2011-07" db="EMBL/GenBank/DDBJ databases">
        <authorList>
            <consortium name="Caenorhabditis brenneri Sequencing and Analysis Consortium"/>
            <person name="Wilson R.K."/>
        </authorList>
    </citation>
    <scope>NUCLEOTIDE SEQUENCE [LARGE SCALE GENOMIC DNA]</scope>
    <source>
        <strain evidence="4">PB2801</strain>
    </source>
</reference>
<evidence type="ECO:0000256" key="2">
    <source>
        <dbReference type="SAM" id="SignalP"/>
    </source>
</evidence>
<accession>G0MMZ4</accession>
<dbReference type="OrthoDB" id="5870749at2759"/>
<organism evidence="4">
    <name type="scientific">Caenorhabditis brenneri</name>
    <name type="common">Nematode worm</name>
    <dbReference type="NCBI Taxonomy" id="135651"/>
    <lineage>
        <taxon>Eukaryota</taxon>
        <taxon>Metazoa</taxon>
        <taxon>Ecdysozoa</taxon>
        <taxon>Nematoda</taxon>
        <taxon>Chromadorea</taxon>
        <taxon>Rhabditida</taxon>
        <taxon>Rhabditina</taxon>
        <taxon>Rhabditomorpha</taxon>
        <taxon>Rhabditoidea</taxon>
        <taxon>Rhabditidae</taxon>
        <taxon>Peloderinae</taxon>
        <taxon>Caenorhabditis</taxon>
    </lineage>
</organism>
<gene>
    <name evidence="3" type="ORF">CAEBREN_12631</name>
</gene>
<dbReference type="Proteomes" id="UP000008068">
    <property type="component" value="Unassembled WGS sequence"/>
</dbReference>
<dbReference type="AlphaFoldDB" id="G0MMZ4"/>
<evidence type="ECO:0000313" key="4">
    <source>
        <dbReference type="Proteomes" id="UP000008068"/>
    </source>
</evidence>